<dbReference type="PANTHER" id="PTHR31118:SF12">
    <property type="entry name" value="CYCLASE-LIKE PROTEIN 2"/>
    <property type="match status" value="1"/>
</dbReference>
<evidence type="ECO:0008006" key="6">
    <source>
        <dbReference type="Google" id="ProtNLM"/>
    </source>
</evidence>
<proteinExistence type="inferred from homology"/>
<dbReference type="InterPro" id="IPR037175">
    <property type="entry name" value="KFase_sf"/>
</dbReference>
<dbReference type="OrthoDB" id="7108654at2759"/>
<keyword evidence="3" id="KW-0964">Secreted</keyword>
<dbReference type="HOGENOM" id="CLU_030671_4_1_1"/>
<evidence type="ECO:0000313" key="5">
    <source>
        <dbReference type="Proteomes" id="UP000001514"/>
    </source>
</evidence>
<dbReference type="Gramene" id="EFJ33182">
    <property type="protein sequence ID" value="EFJ33182"/>
    <property type="gene ID" value="SELMODRAFT_84519"/>
</dbReference>
<dbReference type="Gene3D" id="3.50.30.50">
    <property type="entry name" value="Putative cyclase"/>
    <property type="match status" value="1"/>
</dbReference>
<organism evidence="5">
    <name type="scientific">Selaginella moellendorffii</name>
    <name type="common">Spikemoss</name>
    <dbReference type="NCBI Taxonomy" id="88036"/>
    <lineage>
        <taxon>Eukaryota</taxon>
        <taxon>Viridiplantae</taxon>
        <taxon>Streptophyta</taxon>
        <taxon>Embryophyta</taxon>
        <taxon>Tracheophyta</taxon>
        <taxon>Lycopodiopsida</taxon>
        <taxon>Selaginellales</taxon>
        <taxon>Selaginellaceae</taxon>
        <taxon>Selaginella</taxon>
    </lineage>
</organism>
<protein>
    <recommendedName>
        <fullName evidence="6">Cyclase</fullName>
    </recommendedName>
</protein>
<dbReference type="Pfam" id="PF04199">
    <property type="entry name" value="Cyclase"/>
    <property type="match status" value="1"/>
</dbReference>
<dbReference type="InParanoid" id="D8R2X0"/>
<dbReference type="AlphaFoldDB" id="D8R2X0"/>
<accession>D8R2X0</accession>
<evidence type="ECO:0000256" key="2">
    <source>
        <dbReference type="ARBA" id="ARBA00007865"/>
    </source>
</evidence>
<gene>
    <name evidence="4" type="ORF">SELMODRAFT_84519</name>
</gene>
<evidence type="ECO:0000256" key="3">
    <source>
        <dbReference type="ARBA" id="ARBA00022530"/>
    </source>
</evidence>
<sequence>MSTSGSGARNARIIDITHSLREGLPVWDSFHRGLGKLVHQVESIANGSIANASELKKMGVHTGTHVDSPSHFLEDAFLAGVDTSNGLDLGILNGPVLVVEAPRETNISGSVIKDIVPQGVKRVLFRTLNTDRRLMWNPEFVTDYTAITGEGAEYIAEKTQLKLVGVDYLSAAVYEALARSHKALLRKGVILVEGLNLDNVDTGMYTLHCLPLRLVGSDGSPTRCILTD</sequence>
<dbReference type="eggNOG" id="ENOG502QRBQ">
    <property type="taxonomic scope" value="Eukaryota"/>
</dbReference>
<evidence type="ECO:0000313" key="4">
    <source>
        <dbReference type="EMBL" id="EFJ33182.1"/>
    </source>
</evidence>
<dbReference type="GO" id="GO:0004061">
    <property type="term" value="F:arylformamidase activity"/>
    <property type="evidence" value="ECO:0000318"/>
    <property type="project" value="GO_Central"/>
</dbReference>
<dbReference type="GO" id="GO:0019441">
    <property type="term" value="P:L-tryptophan catabolic process to kynurenine"/>
    <property type="evidence" value="ECO:0000318"/>
    <property type="project" value="GO_Central"/>
</dbReference>
<dbReference type="PANTHER" id="PTHR31118">
    <property type="entry name" value="CYCLASE-LIKE PROTEIN 2"/>
    <property type="match status" value="1"/>
</dbReference>
<dbReference type="OMA" id="THHIFLK"/>
<keyword evidence="3" id="KW-0272">Extracellular matrix</keyword>
<dbReference type="EMBL" id="GL377571">
    <property type="protein sequence ID" value="EFJ33182.1"/>
    <property type="molecule type" value="Genomic_DNA"/>
</dbReference>
<dbReference type="InterPro" id="IPR007325">
    <property type="entry name" value="KFase/CYL"/>
</dbReference>
<keyword evidence="5" id="KW-1185">Reference proteome</keyword>
<comment type="subcellular location">
    <subcellularLocation>
        <location evidence="1">Secreted</location>
        <location evidence="1">Extracellular space</location>
        <location evidence="1">Extracellular matrix</location>
    </subcellularLocation>
</comment>
<dbReference type="KEGG" id="smo:SELMODRAFT_84519"/>
<comment type="similarity">
    <text evidence="2">Belongs to the Cyclase 1 superfamily.</text>
</comment>
<reference evidence="4 5" key="1">
    <citation type="journal article" date="2011" name="Science">
        <title>The Selaginella genome identifies genetic changes associated with the evolution of vascular plants.</title>
        <authorList>
            <person name="Banks J.A."/>
            <person name="Nishiyama T."/>
            <person name="Hasebe M."/>
            <person name="Bowman J.L."/>
            <person name="Gribskov M."/>
            <person name="dePamphilis C."/>
            <person name="Albert V.A."/>
            <person name="Aono N."/>
            <person name="Aoyama T."/>
            <person name="Ambrose B.A."/>
            <person name="Ashton N.W."/>
            <person name="Axtell M.J."/>
            <person name="Barker E."/>
            <person name="Barker M.S."/>
            <person name="Bennetzen J.L."/>
            <person name="Bonawitz N.D."/>
            <person name="Chapple C."/>
            <person name="Cheng C."/>
            <person name="Correa L.G."/>
            <person name="Dacre M."/>
            <person name="DeBarry J."/>
            <person name="Dreyer I."/>
            <person name="Elias M."/>
            <person name="Engstrom E.M."/>
            <person name="Estelle M."/>
            <person name="Feng L."/>
            <person name="Finet C."/>
            <person name="Floyd S.K."/>
            <person name="Frommer W.B."/>
            <person name="Fujita T."/>
            <person name="Gramzow L."/>
            <person name="Gutensohn M."/>
            <person name="Harholt J."/>
            <person name="Hattori M."/>
            <person name="Heyl A."/>
            <person name="Hirai T."/>
            <person name="Hiwatashi Y."/>
            <person name="Ishikawa M."/>
            <person name="Iwata M."/>
            <person name="Karol K.G."/>
            <person name="Koehler B."/>
            <person name="Kolukisaoglu U."/>
            <person name="Kubo M."/>
            <person name="Kurata T."/>
            <person name="Lalonde S."/>
            <person name="Li K."/>
            <person name="Li Y."/>
            <person name="Litt A."/>
            <person name="Lyons E."/>
            <person name="Manning G."/>
            <person name="Maruyama T."/>
            <person name="Michael T.P."/>
            <person name="Mikami K."/>
            <person name="Miyazaki S."/>
            <person name="Morinaga S."/>
            <person name="Murata T."/>
            <person name="Mueller-Roeber B."/>
            <person name="Nelson D.R."/>
            <person name="Obara M."/>
            <person name="Oguri Y."/>
            <person name="Olmstead R.G."/>
            <person name="Onodera N."/>
            <person name="Petersen B.L."/>
            <person name="Pils B."/>
            <person name="Prigge M."/>
            <person name="Rensing S.A."/>
            <person name="Riano-Pachon D.M."/>
            <person name="Roberts A.W."/>
            <person name="Sato Y."/>
            <person name="Scheller H.V."/>
            <person name="Schulz B."/>
            <person name="Schulz C."/>
            <person name="Shakirov E.V."/>
            <person name="Shibagaki N."/>
            <person name="Shinohara N."/>
            <person name="Shippen D.E."/>
            <person name="Soerensen I."/>
            <person name="Sotooka R."/>
            <person name="Sugimoto N."/>
            <person name="Sugita M."/>
            <person name="Sumikawa N."/>
            <person name="Tanurdzic M."/>
            <person name="Theissen G."/>
            <person name="Ulvskov P."/>
            <person name="Wakazuki S."/>
            <person name="Weng J.K."/>
            <person name="Willats W.W."/>
            <person name="Wipf D."/>
            <person name="Wolf P.G."/>
            <person name="Yang L."/>
            <person name="Zimmer A.D."/>
            <person name="Zhu Q."/>
            <person name="Mitros T."/>
            <person name="Hellsten U."/>
            <person name="Loque D."/>
            <person name="Otillar R."/>
            <person name="Salamov A."/>
            <person name="Schmutz J."/>
            <person name="Shapiro H."/>
            <person name="Lindquist E."/>
            <person name="Lucas S."/>
            <person name="Rokhsar D."/>
            <person name="Grigoriev I.V."/>
        </authorList>
    </citation>
    <scope>NUCLEOTIDE SEQUENCE [LARGE SCALE GENOMIC DNA]</scope>
</reference>
<dbReference type="FunCoup" id="D8R2X0">
    <property type="interactions" value="1902"/>
</dbReference>
<dbReference type="SUPFAM" id="SSF102198">
    <property type="entry name" value="Putative cyclase"/>
    <property type="match status" value="1"/>
</dbReference>
<name>D8R2X0_SELML</name>
<dbReference type="Proteomes" id="UP000001514">
    <property type="component" value="Unassembled WGS sequence"/>
</dbReference>
<evidence type="ECO:0000256" key="1">
    <source>
        <dbReference type="ARBA" id="ARBA00004498"/>
    </source>
</evidence>